<name>A0A2D0J2W2_XENBU</name>
<dbReference type="AlphaFoldDB" id="A0A2D0J2W2"/>
<evidence type="ECO:0000313" key="1">
    <source>
        <dbReference type="EMBL" id="PHM28733.1"/>
    </source>
</evidence>
<comment type="caution">
    <text evidence="1">The sequence shown here is derived from an EMBL/GenBank/DDBJ whole genome shotgun (WGS) entry which is preliminary data.</text>
</comment>
<proteinExistence type="predicted"/>
<sequence>MPIEQMNDTSQDMQLFTFSHEPVVGGKALLI</sequence>
<accession>A0A2D0J2W2</accession>
<reference evidence="1 2" key="1">
    <citation type="journal article" date="2017" name="Nat. Microbiol.">
        <title>Natural product diversity associated with the nematode symbionts Photorhabdus and Xenorhabdus.</title>
        <authorList>
            <person name="Tobias N.J."/>
            <person name="Wolff H."/>
            <person name="Djahanschiri B."/>
            <person name="Grundmann F."/>
            <person name="Kronenwerth M."/>
            <person name="Shi Y.M."/>
            <person name="Simonyi S."/>
            <person name="Grun P."/>
            <person name="Shapiro-Ilan D."/>
            <person name="Pidot S.J."/>
            <person name="Stinear T.P."/>
            <person name="Ebersberger I."/>
            <person name="Bode H.B."/>
        </authorList>
    </citation>
    <scope>NUCLEOTIDE SEQUENCE [LARGE SCALE GENOMIC DNA]</scope>
    <source>
        <strain evidence="1 2">DSM 16342</strain>
    </source>
</reference>
<protein>
    <submittedName>
        <fullName evidence="1">Uncharacterized protein</fullName>
    </submittedName>
</protein>
<gene>
    <name evidence="1" type="ORF">Xbud_01330</name>
</gene>
<dbReference type="Proteomes" id="UP000225833">
    <property type="component" value="Unassembled WGS sequence"/>
</dbReference>
<evidence type="ECO:0000313" key="2">
    <source>
        <dbReference type="Proteomes" id="UP000225833"/>
    </source>
</evidence>
<dbReference type="EMBL" id="NIBS01000004">
    <property type="protein sequence ID" value="PHM28733.1"/>
    <property type="molecule type" value="Genomic_DNA"/>
</dbReference>
<organism evidence="1 2">
    <name type="scientific">Xenorhabdus budapestensis</name>
    <dbReference type="NCBI Taxonomy" id="290110"/>
    <lineage>
        <taxon>Bacteria</taxon>
        <taxon>Pseudomonadati</taxon>
        <taxon>Pseudomonadota</taxon>
        <taxon>Gammaproteobacteria</taxon>
        <taxon>Enterobacterales</taxon>
        <taxon>Morganellaceae</taxon>
        <taxon>Xenorhabdus</taxon>
    </lineage>
</organism>